<protein>
    <submittedName>
        <fullName evidence="2">NAD(+)/NADH kinase</fullName>
    </submittedName>
</protein>
<dbReference type="RefSeq" id="WP_226933596.1">
    <property type="nucleotide sequence ID" value="NZ_JACDXX010000001.1"/>
</dbReference>
<dbReference type="EMBL" id="JACDXX010000001">
    <property type="protein sequence ID" value="MCB5408719.1"/>
    <property type="molecule type" value="Genomic_DNA"/>
</dbReference>
<keyword evidence="2" id="KW-0808">Transferase</keyword>
<evidence type="ECO:0000259" key="1">
    <source>
        <dbReference type="PROSITE" id="PS50146"/>
    </source>
</evidence>
<dbReference type="InterPro" id="IPR001206">
    <property type="entry name" value="Diacylglycerol_kinase_cat_dom"/>
</dbReference>
<reference evidence="2 3" key="1">
    <citation type="submission" date="2020-07" db="EMBL/GenBank/DDBJ databases">
        <title>Pseudogemmobacter sp. nov., isolated from poultry manure in Taiwan.</title>
        <authorList>
            <person name="Lin S.-Y."/>
            <person name="Tang Y.-S."/>
            <person name="Young C.-C."/>
        </authorList>
    </citation>
    <scope>NUCLEOTIDE SEQUENCE [LARGE SCALE GENOMIC DNA]</scope>
    <source>
        <strain evidence="2 3">CC-YST710</strain>
    </source>
</reference>
<sequence>MTRDRPDLAGSHFTLLANTASGNKDTSQDIAMIRARIEPQVARFSLVEIHKGDPVQARARAAVETGADIIGVLGGDGTQTAAAGVLAGTEAAMAVLPGGTFNYFSRGLGGGETLEEALHRLEHGRIEARDLAEVNGHVFLNNASFGLYPAILERREKIYHRWGRSRLLAYWSVILSLAELRDPMRLSLSARGKKRDIVTPLIFAARSHYQLESFGLDGAEAIRNGQFVLLIARGQRRRELVVAALRLAFGQAARGRDFEVIIADDILIESRRNHRLVALDGEKQRIEGPWHLQIREDALKVIVPLAQAPDAAGGEDLLQGRG</sequence>
<comment type="caution">
    <text evidence="2">The sequence shown here is derived from an EMBL/GenBank/DDBJ whole genome shotgun (WGS) entry which is preliminary data.</text>
</comment>
<keyword evidence="2" id="KW-0418">Kinase</keyword>
<dbReference type="InterPro" id="IPR017438">
    <property type="entry name" value="ATP-NAD_kinase_N"/>
</dbReference>
<dbReference type="SMART" id="SM00046">
    <property type="entry name" value="DAGKc"/>
    <property type="match status" value="1"/>
</dbReference>
<dbReference type="Gene3D" id="2.60.200.40">
    <property type="match status" value="1"/>
</dbReference>
<feature type="domain" description="DAGKc" evidence="1">
    <location>
        <begin position="8"/>
        <end position="137"/>
    </location>
</feature>
<accession>A0ABS8CH68</accession>
<evidence type="ECO:0000313" key="3">
    <source>
        <dbReference type="Proteomes" id="UP001198571"/>
    </source>
</evidence>
<dbReference type="SUPFAM" id="SSF111331">
    <property type="entry name" value="NAD kinase/diacylglycerol kinase-like"/>
    <property type="match status" value="1"/>
</dbReference>
<dbReference type="InterPro" id="IPR016064">
    <property type="entry name" value="NAD/diacylglycerol_kinase_sf"/>
</dbReference>
<proteinExistence type="predicted"/>
<dbReference type="Pfam" id="PF00781">
    <property type="entry name" value="DAGK_cat"/>
    <property type="match status" value="1"/>
</dbReference>
<evidence type="ECO:0000313" key="2">
    <source>
        <dbReference type="EMBL" id="MCB5408719.1"/>
    </source>
</evidence>
<dbReference type="Proteomes" id="UP001198571">
    <property type="component" value="Unassembled WGS sequence"/>
</dbReference>
<organism evidence="2 3">
    <name type="scientific">Pseudogemmobacter faecipullorum</name>
    <dbReference type="NCBI Taxonomy" id="2755041"/>
    <lineage>
        <taxon>Bacteria</taxon>
        <taxon>Pseudomonadati</taxon>
        <taxon>Pseudomonadota</taxon>
        <taxon>Alphaproteobacteria</taxon>
        <taxon>Rhodobacterales</taxon>
        <taxon>Paracoccaceae</taxon>
        <taxon>Pseudogemmobacter</taxon>
    </lineage>
</organism>
<dbReference type="PROSITE" id="PS50146">
    <property type="entry name" value="DAGK"/>
    <property type="match status" value="1"/>
</dbReference>
<keyword evidence="3" id="KW-1185">Reference proteome</keyword>
<dbReference type="GO" id="GO:0016301">
    <property type="term" value="F:kinase activity"/>
    <property type="evidence" value="ECO:0007669"/>
    <property type="project" value="UniProtKB-KW"/>
</dbReference>
<gene>
    <name evidence="2" type="ORF">H0485_01685</name>
</gene>
<dbReference type="Gene3D" id="3.40.50.10330">
    <property type="entry name" value="Probable inorganic polyphosphate/atp-NAD kinase, domain 1"/>
    <property type="match status" value="1"/>
</dbReference>
<name>A0ABS8CH68_9RHOB</name>